<dbReference type="SUPFAM" id="SSF55785">
    <property type="entry name" value="PYP-like sensor domain (PAS domain)"/>
    <property type="match status" value="1"/>
</dbReference>
<dbReference type="Pfam" id="PF07536">
    <property type="entry name" value="HWE_HK"/>
    <property type="match status" value="1"/>
</dbReference>
<comment type="catalytic activity">
    <reaction evidence="1">
        <text>ATP + protein L-histidine = ADP + protein N-phospho-L-histidine.</text>
        <dbReference type="EC" id="2.7.13.3"/>
    </reaction>
</comment>
<evidence type="ECO:0000313" key="15">
    <source>
        <dbReference type="EMBL" id="MCP3429160.1"/>
    </source>
</evidence>
<dbReference type="Pfam" id="PF01590">
    <property type="entry name" value="GAF"/>
    <property type="match status" value="1"/>
</dbReference>
<dbReference type="PANTHER" id="PTHR41523">
    <property type="entry name" value="TWO-COMPONENT SYSTEM SENSOR PROTEIN"/>
    <property type="match status" value="1"/>
</dbReference>
<dbReference type="Pfam" id="PF00360">
    <property type="entry name" value="PHY"/>
    <property type="match status" value="1"/>
</dbReference>
<evidence type="ECO:0000256" key="11">
    <source>
        <dbReference type="ARBA" id="ARBA00023170"/>
    </source>
</evidence>
<dbReference type="InterPro" id="IPR001789">
    <property type="entry name" value="Sig_transdc_resp-reg_receiver"/>
</dbReference>
<dbReference type="InterPro" id="IPR011006">
    <property type="entry name" value="CheY-like_superfamily"/>
</dbReference>
<keyword evidence="6" id="KW-0808">Transferase</keyword>
<keyword evidence="10" id="KW-0157">Chromophore</keyword>
<keyword evidence="9" id="KW-0067">ATP-binding</keyword>
<keyword evidence="16" id="KW-1185">Reference proteome</keyword>
<dbReference type="SUPFAM" id="SSF55874">
    <property type="entry name" value="ATPase domain of HSP90 chaperone/DNA topoisomerase II/histidine kinase"/>
    <property type="match status" value="1"/>
</dbReference>
<dbReference type="InterPro" id="IPR003018">
    <property type="entry name" value="GAF"/>
</dbReference>
<dbReference type="PANTHER" id="PTHR41523:SF8">
    <property type="entry name" value="ETHYLENE RESPONSE SENSOR PROTEIN"/>
    <property type="match status" value="1"/>
</dbReference>
<evidence type="ECO:0000256" key="10">
    <source>
        <dbReference type="ARBA" id="ARBA00022991"/>
    </source>
</evidence>
<dbReference type="AlphaFoldDB" id="A0AA42BLU6"/>
<keyword evidence="3" id="KW-0600">Photoreceptor protein</keyword>
<dbReference type="RefSeq" id="WP_254101179.1">
    <property type="nucleotide sequence ID" value="NZ_JANATA010000016.1"/>
</dbReference>
<feature type="modified residue" description="4-aspartylphosphate" evidence="12">
    <location>
        <position position="784"/>
    </location>
</feature>
<comment type="caution">
    <text evidence="15">The sequence shown here is derived from an EMBL/GenBank/DDBJ whole genome shotgun (WGS) entry which is preliminary data.</text>
</comment>
<organism evidence="15 16">
    <name type="scientific">Opacimonas viscosa</name>
    <dbReference type="NCBI Taxonomy" id="2961944"/>
    <lineage>
        <taxon>Bacteria</taxon>
        <taxon>Pseudomonadati</taxon>
        <taxon>Pseudomonadota</taxon>
        <taxon>Gammaproteobacteria</taxon>
        <taxon>Alteromonadales</taxon>
        <taxon>Alteromonadaceae</taxon>
        <taxon>Opacimonas</taxon>
    </lineage>
</organism>
<keyword evidence="7" id="KW-0547">Nucleotide-binding</keyword>
<dbReference type="PROSITE" id="PS50110">
    <property type="entry name" value="RESPONSE_REGULATORY"/>
    <property type="match status" value="1"/>
</dbReference>
<dbReference type="PROSITE" id="PS50046">
    <property type="entry name" value="PHYTOCHROME_2"/>
    <property type="match status" value="1"/>
</dbReference>
<dbReference type="Proteomes" id="UP001165413">
    <property type="component" value="Unassembled WGS sequence"/>
</dbReference>
<dbReference type="EMBL" id="JANATA010000016">
    <property type="protein sequence ID" value="MCP3429160.1"/>
    <property type="molecule type" value="Genomic_DNA"/>
</dbReference>
<dbReference type="InterPro" id="IPR043150">
    <property type="entry name" value="Phytochrome_PHY_sf"/>
</dbReference>
<dbReference type="SMART" id="SM00448">
    <property type="entry name" value="REC"/>
    <property type="match status" value="1"/>
</dbReference>
<evidence type="ECO:0000256" key="8">
    <source>
        <dbReference type="ARBA" id="ARBA00022777"/>
    </source>
</evidence>
<keyword evidence="11" id="KW-0675">Receptor</keyword>
<dbReference type="Pfam" id="PF00072">
    <property type="entry name" value="Response_reg"/>
    <property type="match status" value="1"/>
</dbReference>
<keyword evidence="8" id="KW-0418">Kinase</keyword>
<dbReference type="Gene3D" id="3.40.50.2300">
    <property type="match status" value="1"/>
</dbReference>
<dbReference type="PRINTS" id="PR01033">
    <property type="entry name" value="PHYTOCHROME"/>
</dbReference>
<dbReference type="InterPro" id="IPR029016">
    <property type="entry name" value="GAF-like_dom_sf"/>
</dbReference>
<evidence type="ECO:0000256" key="12">
    <source>
        <dbReference type="PROSITE-ProRule" id="PRU00169"/>
    </source>
</evidence>
<dbReference type="GO" id="GO:0006355">
    <property type="term" value="P:regulation of DNA-templated transcription"/>
    <property type="evidence" value="ECO:0007669"/>
    <property type="project" value="InterPro"/>
</dbReference>
<evidence type="ECO:0000259" key="13">
    <source>
        <dbReference type="PROSITE" id="PS50046"/>
    </source>
</evidence>
<evidence type="ECO:0000256" key="5">
    <source>
        <dbReference type="ARBA" id="ARBA00022606"/>
    </source>
</evidence>
<proteinExistence type="predicted"/>
<dbReference type="Pfam" id="PF08446">
    <property type="entry name" value="PAS_2"/>
    <property type="match status" value="1"/>
</dbReference>
<dbReference type="InterPro" id="IPR035965">
    <property type="entry name" value="PAS-like_dom_sf"/>
</dbReference>
<name>A0AA42BLU6_9ALTE</name>
<dbReference type="Gene3D" id="3.30.565.10">
    <property type="entry name" value="Histidine kinase-like ATPase, C-terminal domain"/>
    <property type="match status" value="1"/>
</dbReference>
<evidence type="ECO:0000256" key="1">
    <source>
        <dbReference type="ARBA" id="ARBA00000085"/>
    </source>
</evidence>
<dbReference type="GO" id="GO:0009881">
    <property type="term" value="F:photoreceptor activity"/>
    <property type="evidence" value="ECO:0007669"/>
    <property type="project" value="UniProtKB-KW"/>
</dbReference>
<dbReference type="SUPFAM" id="SSF52172">
    <property type="entry name" value="CheY-like"/>
    <property type="match status" value="1"/>
</dbReference>
<evidence type="ECO:0000259" key="14">
    <source>
        <dbReference type="PROSITE" id="PS50110"/>
    </source>
</evidence>
<evidence type="ECO:0000256" key="9">
    <source>
        <dbReference type="ARBA" id="ARBA00022840"/>
    </source>
</evidence>
<gene>
    <name evidence="15" type="ORF">NLF92_09415</name>
</gene>
<evidence type="ECO:0000256" key="2">
    <source>
        <dbReference type="ARBA" id="ARBA00012438"/>
    </source>
</evidence>
<evidence type="ECO:0000256" key="6">
    <source>
        <dbReference type="ARBA" id="ARBA00022679"/>
    </source>
</evidence>
<feature type="domain" description="Phytochrome chromophore attachment site" evidence="13">
    <location>
        <begin position="142"/>
        <end position="299"/>
    </location>
</feature>
<dbReference type="GO" id="GO:0004673">
    <property type="term" value="F:protein histidine kinase activity"/>
    <property type="evidence" value="ECO:0007669"/>
    <property type="project" value="UniProtKB-EC"/>
</dbReference>
<sequence>MDNAQVDLTNCDREPIHLLGNIQNYGALLAFGYDWQCQHASANLDKFLSQPVSKILGSQAASLFSHESFNEIKETLTRLDKPDQTERIFGIELFGDEVLYDVSMHLSNMIIVIEFEYHQALVHHNSLSNMRTALRNLSRTYSLESFFVEATETVAKLTGFGRIMLYRFHNDGSGEVIAETIKSSMDSFYGLRYPASDIPKQARKLYLRNLTRQIENVNSDVVPILSNPTMSENQLDLSMSSLRAVSPIHIEYLTNMGVNASFSLSVIVNGELWGLFACHDNKSNYVSLEMRSIIEVFGEVFSLELTSKLRNSSYVDTDVAQNLHLKMMAALDSEQSVFSNLSPYIKDFYKLIPCETVLLWVDGKMTTHGASIAQEDIHLLIACINSISPNDIICTDNLRKFLKEEVTVGERFGGMLAIPISRSPRDFLIFLRKEEHISVKWAGNPEKPVTYGPNGSRLTPRKSFAAWQEVRKGYSKPWLEKEIGLARLIKQMLLEIIIRNIDERQRLALESQQQQDMLIHELNHRVRNILGLINSVVSKTAKGSKSVAEFKTILGGRIDSISVAQNHLTEKNWSHAPLQKLITTEIQAYTDENSSRVTMDGENIDLLPKAYTTLTLVIHELVTNAVKYGGLNAPGGKVNISWTISDSQDLVISWKESGFACKTPTKKGFGSVIIGRSIPFDLNGESTVEFGIDGLHVLLKVPQKYIYKRTETTNPKVQLIKTPKNSIPISLLKEVLILEDNMIIALDIEETMQDLSAKNINICSNSISASDILDQKSVSFAVLDINLGGSTSIEIAKKCQTKGIPIIFITGYKNLDTLLDIDLSDIPVLSKPMKKTDLVNALANLVSH</sequence>
<keyword evidence="5" id="KW-0716">Sensory transduction</keyword>
<dbReference type="GO" id="GO:0009584">
    <property type="term" value="P:detection of visible light"/>
    <property type="evidence" value="ECO:0007669"/>
    <property type="project" value="InterPro"/>
</dbReference>
<dbReference type="InterPro" id="IPR013654">
    <property type="entry name" value="PAS_2"/>
</dbReference>
<feature type="domain" description="Response regulatory" evidence="14">
    <location>
        <begin position="734"/>
        <end position="846"/>
    </location>
</feature>
<dbReference type="EC" id="2.7.13.3" evidence="2"/>
<dbReference type="Gene3D" id="3.30.450.20">
    <property type="entry name" value="PAS domain"/>
    <property type="match status" value="1"/>
</dbReference>
<dbReference type="SUPFAM" id="SSF55781">
    <property type="entry name" value="GAF domain-like"/>
    <property type="match status" value="2"/>
</dbReference>
<accession>A0AA42BLU6</accession>
<dbReference type="InterPro" id="IPR016132">
    <property type="entry name" value="Phyto_chromo_attachment"/>
</dbReference>
<dbReference type="GO" id="GO:0000160">
    <property type="term" value="P:phosphorelay signal transduction system"/>
    <property type="evidence" value="ECO:0007669"/>
    <property type="project" value="InterPro"/>
</dbReference>
<dbReference type="InterPro" id="IPR011102">
    <property type="entry name" value="Sig_transdc_His_kinase_HWE"/>
</dbReference>
<dbReference type="InterPro" id="IPR036890">
    <property type="entry name" value="HATPase_C_sf"/>
</dbReference>
<dbReference type="Gene3D" id="3.30.450.40">
    <property type="match status" value="1"/>
</dbReference>
<dbReference type="SMART" id="SM00911">
    <property type="entry name" value="HWE_HK"/>
    <property type="match status" value="1"/>
</dbReference>
<keyword evidence="4 12" id="KW-0597">Phosphoprotein</keyword>
<dbReference type="InterPro" id="IPR001294">
    <property type="entry name" value="Phytochrome"/>
</dbReference>
<protein>
    <recommendedName>
        <fullName evidence="2">histidine kinase</fullName>
        <ecNumber evidence="2">2.7.13.3</ecNumber>
    </recommendedName>
</protein>
<dbReference type="InterPro" id="IPR013515">
    <property type="entry name" value="Phytochrome_cen-reg"/>
</dbReference>
<dbReference type="Gene3D" id="3.30.450.270">
    <property type="match status" value="1"/>
</dbReference>
<dbReference type="GO" id="GO:0005524">
    <property type="term" value="F:ATP binding"/>
    <property type="evidence" value="ECO:0007669"/>
    <property type="project" value="UniProtKB-KW"/>
</dbReference>
<evidence type="ECO:0000256" key="3">
    <source>
        <dbReference type="ARBA" id="ARBA00022543"/>
    </source>
</evidence>
<evidence type="ECO:0000256" key="7">
    <source>
        <dbReference type="ARBA" id="ARBA00022741"/>
    </source>
</evidence>
<evidence type="ECO:0000313" key="16">
    <source>
        <dbReference type="Proteomes" id="UP001165413"/>
    </source>
</evidence>
<evidence type="ECO:0000256" key="4">
    <source>
        <dbReference type="ARBA" id="ARBA00022553"/>
    </source>
</evidence>
<reference evidence="15" key="1">
    <citation type="submission" date="2022-07" db="EMBL/GenBank/DDBJ databases">
        <title>Characterization of the Novel Bacterium Alteromonas immobilis LMIT006 and Alteromonas gregis LMIT007.</title>
        <authorList>
            <person name="Lin X."/>
        </authorList>
    </citation>
    <scope>NUCLEOTIDE SEQUENCE</scope>
    <source>
        <strain evidence="15">LMIT007</strain>
    </source>
</reference>